<dbReference type="EMBL" id="AP024446">
    <property type="protein sequence ID" value="BCS24666.1"/>
    <property type="molecule type" value="Genomic_DNA"/>
</dbReference>
<sequence>MTTIAIGMLENTLGMCEEEVRRTDREQTEDRIVGFVPLRLNQPPLVDDQAAMHKQIKGSFELDCPNCHKQLGLESRISGSHIECAARPPIQERRGIGRAIDIPPPRRRS</sequence>
<proteinExistence type="predicted"/>
<name>A0A7R7XN98_9EURO</name>
<organism evidence="1 2">
    <name type="scientific">Aspergillus puulaauensis</name>
    <dbReference type="NCBI Taxonomy" id="1220207"/>
    <lineage>
        <taxon>Eukaryota</taxon>
        <taxon>Fungi</taxon>
        <taxon>Dikarya</taxon>
        <taxon>Ascomycota</taxon>
        <taxon>Pezizomycotina</taxon>
        <taxon>Eurotiomycetes</taxon>
        <taxon>Eurotiomycetidae</taxon>
        <taxon>Eurotiales</taxon>
        <taxon>Aspergillaceae</taxon>
        <taxon>Aspergillus</taxon>
    </lineage>
</organism>
<reference evidence="1" key="1">
    <citation type="submission" date="2021-01" db="EMBL/GenBank/DDBJ databases">
        <authorList>
            <consortium name="Aspergillus puulaauensis MK2 genome sequencing consortium"/>
            <person name="Kazuki M."/>
            <person name="Futagami T."/>
        </authorList>
    </citation>
    <scope>NUCLEOTIDE SEQUENCE</scope>
    <source>
        <strain evidence="1">MK2</strain>
    </source>
</reference>
<dbReference type="RefSeq" id="XP_041556860.1">
    <property type="nucleotide sequence ID" value="XM_041704256.1"/>
</dbReference>
<accession>A0A7R7XN98</accession>
<dbReference type="AlphaFoldDB" id="A0A7R7XN98"/>
<evidence type="ECO:0000313" key="1">
    <source>
        <dbReference type="EMBL" id="BCS24666.1"/>
    </source>
</evidence>
<keyword evidence="2" id="KW-1185">Reference proteome</keyword>
<dbReference type="GeneID" id="64974671"/>
<protein>
    <submittedName>
        <fullName evidence="1">Uncharacterized protein</fullName>
    </submittedName>
</protein>
<evidence type="ECO:0000313" key="2">
    <source>
        <dbReference type="Proteomes" id="UP000654913"/>
    </source>
</evidence>
<dbReference type="KEGG" id="apuu:APUU_41110A"/>
<reference evidence="1" key="2">
    <citation type="submission" date="2021-02" db="EMBL/GenBank/DDBJ databases">
        <title>Aspergillus puulaauensis MK2 genome sequence.</title>
        <authorList>
            <person name="Futagami T."/>
            <person name="Mori K."/>
            <person name="Kadooka C."/>
            <person name="Tanaka T."/>
        </authorList>
    </citation>
    <scope>NUCLEOTIDE SEQUENCE</scope>
    <source>
        <strain evidence="1">MK2</strain>
    </source>
</reference>
<gene>
    <name evidence="1" type="ORF">APUU_41110A</name>
</gene>
<dbReference type="Proteomes" id="UP000654913">
    <property type="component" value="Chromosome 4"/>
</dbReference>